<gene>
    <name evidence="1" type="ORF">CC99x_00481</name>
</gene>
<proteinExistence type="predicted"/>
<sequence length="305" mass="36350">MKHWGPKLYRYLLDNVDRRGVPTLRYDEHKKKLSNALFYAARYIPFYKAYKNAPFALWPTVDENMMRENKESFLLRKKIWSYFSLSRSAENISLKEAKFLHKGNKKGAAKPILHFNNLVGYTCIHQRLCFPKNLYWIEKAWVDDEKKRFIPVVTTLTRRKHILIRFRLNQIFMDGDALCECSENMWVIEKNISTADEILYLPHLYEKQSLPIFLDQIESFFKKLPSIQAFQIVQQSLHKWLLKIKAKDAELISLKRLKKTINKELEKFLMQNQVRCPEIKFVFLDKGQEFTGKNKVVKEYNALDS</sequence>
<dbReference type="PANTHER" id="PTHR36932:SF1">
    <property type="entry name" value="CAPSULAR POLYSACCHARIDE BIOSYNTHESIS PROTEIN"/>
    <property type="match status" value="1"/>
</dbReference>
<protein>
    <submittedName>
        <fullName evidence="1">Uncharacterized protein</fullName>
    </submittedName>
</protein>
<dbReference type="PANTHER" id="PTHR36932">
    <property type="entry name" value="CAPSULAR POLYSACCHARIDE BIOSYNTHESIS PROTEIN"/>
    <property type="match status" value="1"/>
</dbReference>
<organism evidence="1">
    <name type="scientific">Candidatus Berkiella cookevillensis</name>
    <dbReference type="NCBI Taxonomy" id="437022"/>
    <lineage>
        <taxon>Bacteria</taxon>
        <taxon>Pseudomonadati</taxon>
        <taxon>Pseudomonadota</taxon>
        <taxon>Gammaproteobacteria</taxon>
        <taxon>Candidatus Berkiellales</taxon>
        <taxon>Candidatus Berkiellaceae</taxon>
        <taxon>Candidatus Berkiella</taxon>
    </lineage>
</organism>
<dbReference type="AlphaFoldDB" id="A0A0Q9YFZ2"/>
<dbReference type="EMBL" id="LKHV01000002">
    <property type="protein sequence ID" value="KRG19469.1"/>
    <property type="molecule type" value="Genomic_DNA"/>
</dbReference>
<name>A0A0Q9YFZ2_9GAMM</name>
<dbReference type="InterPro" id="IPR053158">
    <property type="entry name" value="CapK_Type1_Caps_Biosynth"/>
</dbReference>
<comment type="caution">
    <text evidence="1">The sequence shown here is derived from an EMBL/GenBank/DDBJ whole genome shotgun (WGS) entry which is preliminary data.</text>
</comment>
<dbReference type="STRING" id="437022.CC99x_00481"/>
<evidence type="ECO:0000313" key="1">
    <source>
        <dbReference type="EMBL" id="KRG19469.1"/>
    </source>
</evidence>
<reference evidence="1" key="1">
    <citation type="submission" date="2015-09" db="EMBL/GenBank/DDBJ databases">
        <title>Draft Genome Sequences of Two Novel Amoeba-resistant Intranuclear Bacteria, Candidatus Berkiella cookevillensis and Candidatus Berkiella aquae.</title>
        <authorList>
            <person name="Mehari Y.T."/>
            <person name="Arivett B.A."/>
            <person name="Farone A.L."/>
            <person name="Gunderson J.H."/>
            <person name="Farone M.B."/>
        </authorList>
    </citation>
    <scope>NUCLEOTIDE SEQUENCE [LARGE SCALE GENOMIC DNA]</scope>
    <source>
        <strain evidence="1">CC99</strain>
    </source>
</reference>
<accession>A0A0Q9YFZ2</accession>